<feature type="region of interest" description="Disordered" evidence="1">
    <location>
        <begin position="1"/>
        <end position="20"/>
    </location>
</feature>
<evidence type="ECO:0000313" key="3">
    <source>
        <dbReference type="Proteomes" id="UP000029055"/>
    </source>
</evidence>
<feature type="compositionally biased region" description="Basic and acidic residues" evidence="1">
    <location>
        <begin position="1"/>
        <end position="12"/>
    </location>
</feature>
<reference evidence="2 3" key="1">
    <citation type="submission" date="2014-03" db="EMBL/GenBank/DDBJ databases">
        <title>Genomics of Bifidobacteria.</title>
        <authorList>
            <person name="Ventura M."/>
            <person name="Milani C."/>
            <person name="Lugli G.A."/>
        </authorList>
    </citation>
    <scope>NUCLEOTIDE SEQUENCE [LARGE SCALE GENOMIC DNA]</scope>
    <source>
        <strain evidence="2 3">LMG 11597</strain>
    </source>
</reference>
<protein>
    <submittedName>
        <fullName evidence="2">Uncharacterized protein</fullName>
    </submittedName>
</protein>
<dbReference type="EMBL" id="JGZR01000007">
    <property type="protein sequence ID" value="KFJ03127.1"/>
    <property type="molecule type" value="Genomic_DNA"/>
</dbReference>
<evidence type="ECO:0000313" key="2">
    <source>
        <dbReference type="EMBL" id="KFJ03127.1"/>
    </source>
</evidence>
<evidence type="ECO:0000256" key="1">
    <source>
        <dbReference type="SAM" id="MobiDB-lite"/>
    </source>
</evidence>
<gene>
    <name evidence="2" type="ORF">BISU_1059</name>
</gene>
<sequence>MARTEEIMKADNHASQQSGSQANGGIVAVFDKLLWALRLGGWHIGIVDEWHVKEGCAYIRRRGMRKRDRLVFTRQSSAARPGDIVAFVPSHNVLDLTETIPVPYHGGALFGVKELPRRLYRELDWAENLSGSYARQQVCNPSNGTEKNNER</sequence>
<organism evidence="2 3">
    <name type="scientific">Bifidobacterium subtile</name>
    <dbReference type="NCBI Taxonomy" id="77635"/>
    <lineage>
        <taxon>Bacteria</taxon>
        <taxon>Bacillati</taxon>
        <taxon>Actinomycetota</taxon>
        <taxon>Actinomycetes</taxon>
        <taxon>Bifidobacteriales</taxon>
        <taxon>Bifidobacteriaceae</taxon>
        <taxon>Bifidobacterium</taxon>
    </lineage>
</organism>
<proteinExistence type="predicted"/>
<dbReference type="Proteomes" id="UP000029055">
    <property type="component" value="Unassembled WGS sequence"/>
</dbReference>
<dbReference type="STRING" id="77635.BISU_1059"/>
<accession>A0A087E5S6</accession>
<comment type="caution">
    <text evidence="2">The sequence shown here is derived from an EMBL/GenBank/DDBJ whole genome shotgun (WGS) entry which is preliminary data.</text>
</comment>
<dbReference type="AlphaFoldDB" id="A0A087E5S6"/>
<keyword evidence="3" id="KW-1185">Reference proteome</keyword>
<name>A0A087E5S6_9BIFI</name>